<evidence type="ECO:0000256" key="2">
    <source>
        <dbReference type="ARBA" id="ARBA00022630"/>
    </source>
</evidence>
<dbReference type="OrthoDB" id="9974421at2759"/>
<dbReference type="Gene3D" id="3.40.50.1820">
    <property type="entry name" value="alpha/beta hydrolase"/>
    <property type="match status" value="1"/>
</dbReference>
<name>A0A0F2MHH1_SPOSC</name>
<dbReference type="InterPro" id="IPR029058">
    <property type="entry name" value="AB_hydrolase_fold"/>
</dbReference>
<evidence type="ECO:0000313" key="7">
    <source>
        <dbReference type="EMBL" id="KJR89072.1"/>
    </source>
</evidence>
<evidence type="ECO:0000313" key="8">
    <source>
        <dbReference type="Proteomes" id="UP000033710"/>
    </source>
</evidence>
<evidence type="ECO:0000256" key="4">
    <source>
        <dbReference type="ARBA" id="ARBA00023002"/>
    </source>
</evidence>
<dbReference type="KEGG" id="ssck:SPSK_05814"/>
<gene>
    <name evidence="7" type="ORF">SPSK_05814</name>
</gene>
<evidence type="ECO:0000259" key="6">
    <source>
        <dbReference type="Pfam" id="PF00732"/>
    </source>
</evidence>
<evidence type="ECO:0000256" key="1">
    <source>
        <dbReference type="ARBA" id="ARBA00001974"/>
    </source>
</evidence>
<dbReference type="SUPFAM" id="SSF51905">
    <property type="entry name" value="FAD/NAD(P)-binding domain"/>
    <property type="match status" value="1"/>
</dbReference>
<dbReference type="Gene3D" id="3.50.50.60">
    <property type="entry name" value="FAD/NAD(P)-binding domain"/>
    <property type="match status" value="3"/>
</dbReference>
<keyword evidence="4" id="KW-0560">Oxidoreductase</keyword>
<evidence type="ECO:0000256" key="3">
    <source>
        <dbReference type="ARBA" id="ARBA00022827"/>
    </source>
</evidence>
<feature type="region of interest" description="Disordered" evidence="5">
    <location>
        <begin position="885"/>
        <end position="927"/>
    </location>
</feature>
<sequence length="1610" mass="175582">MATEAESTALTSMDTEKRAQFDSLRNQAQQAASRGVLIDSSNTSSHGQNSGPLHHGLVQGPFMSGAILNPFEATSKERRGWLATASVSSGKTATTLHSNTTVDQPDKETDTSDNLPVAVETTRAADAVLAEAAETEAEEEDPDEDGNIPKLMKRLPDVFPFPLSTSTTVPGDAHGRSASLLKSKDKGRACDRQKRDRTLANSNRGHCVNCSSSIRKRKITKPRKMRIFSPTAPATVVTAYGLTSPGPANPPPLPTSSSAAHGSSHLHHDEDSGGHKNAFPRISRPVELMRSSYDCVVIGSGYGGAVAAARMARAGQSVCLLELGKERWPGEYPVSPTDAFSELHCSGDLQPSVLTDSIGIDTGRPTGMYHLIFGNGQNAVVANGLGGTSLINANVFLRADEKTMGMKAWPPELREKGALDECKSSHHLDYDKVESVLEPEPYPDDWPVLPKLGLLKQQAEHLNMGSKFYRPKQTTRFRNGPNSCGVEMSASSLTGQDCTGVNDGSKTTTLVTYLADAWNWGAEMFCECEVRYIEQVTDSRGGYRIYFAWHGRNRGHFKANVRGDLLWVYAREAVFLGAGAIGTTEILLRSKAMGGLGLSDSVGQNMSGNGDILAFGYNTEHLTNAVGRANPSPYHPVGPTVTGIIDNRGSSGNPLDGYVIEEGAVPHALAGFLQTMLELLPGSTAPRGESVLQRSQSMLARLGSRLLGPYFRQGAVERTQVYLVMSHDSNQAVLSLKDDKPVLEFLGAARSDHVKYINSVLAKATEAVGGTLVGNPFFALMDQQVTVHPVGGAALASDNTGATGAADHMGRVFAGNGSEVHAGLIVTDGAAIPTALGVNPFATIAALAERSVDLYAKSRGLTIRSDDNGLLDLFGEPAHPFRYGDASLDDSRSWRENSSCNMSDETGSKLDVEDDDTTSKGDAGKSQYEWEVVNNDNDSDSDTDSESVHHTNKIIARAARMRAGGFGFTEVMSGFLHRCDGSNTDASAENSMKQDRRDVYELAYRRAESLCESARFFLSVQAFDTSEVVHDPAHQGMLTGTFVCPTLPGSPFMVQRGAFSLFVMEHQAPGTRNMTYDFDLRGTDGHTLHFHGYKVVDSSVALAPLQLWRATTTLYVTITRRTKRPHQPRGLLMDACESSDEAWRHEPVLAKGIMHVKPTDFMSEILTLTPTGSSLLHKAISAASFMAYFTRKSLGLFLAPLAALQYPTQTYNGYINHTPPTRLWTDIRASDGVHSRLYMYDPPPKLVVRQTRGGSDAVPCVLFVPGASVDHQIFALPTIPFNTVNYFTRAGYRVFVMVPRIGQLTLANNSWTTYDARLDIRAAFERIRAEYGDRKVYTVAHCMGSVALATGLLDGTIPADWLLGLACSQVFMNPIWNAANMMKALTATKGPFALDRIYRAVAGSWFDCGTRPDDALVQRLLNQALRFMPTTQRRELCSSAVCHRISLVYGRCWNHANLNEATHRQMDRFFGGINMTMLRLLMLQGSQGHVMTNGPAYDVLTTPDNVHKHLRGLPIFQFVGGDNAVLSPRATEKTYEILCDTFGTANGHYRRHVIPGYGHLDCWMGRRAWKDVYPVLRAEVDRVVHGENYQFEEPDASVCRFTRKMEAGEL</sequence>
<proteinExistence type="predicted"/>
<dbReference type="GO" id="GO:0016614">
    <property type="term" value="F:oxidoreductase activity, acting on CH-OH group of donors"/>
    <property type="evidence" value="ECO:0007669"/>
    <property type="project" value="InterPro"/>
</dbReference>
<dbReference type="VEuPathDB" id="FungiDB:SPSK_05814"/>
<dbReference type="PANTHER" id="PTHR47470:SF1">
    <property type="entry name" value="FAD-DEPENDENT OXIDOREDUCTASE 2 FAD BINDING DOMAIN-CONTAINING PROTEIN"/>
    <property type="match status" value="1"/>
</dbReference>
<dbReference type="GeneID" id="27667802"/>
<dbReference type="Pfam" id="PF00732">
    <property type="entry name" value="GMC_oxred_N"/>
    <property type="match status" value="1"/>
</dbReference>
<dbReference type="Proteomes" id="UP000033710">
    <property type="component" value="Unassembled WGS sequence"/>
</dbReference>
<dbReference type="InterPro" id="IPR052542">
    <property type="entry name" value="Cholesterol_Oxidase"/>
</dbReference>
<comment type="cofactor">
    <cofactor evidence="1">
        <name>FAD</name>
        <dbReference type="ChEBI" id="CHEBI:57692"/>
    </cofactor>
</comment>
<feature type="domain" description="Glucose-methanol-choline oxidoreductase N-terminal" evidence="6">
    <location>
        <begin position="306"/>
        <end position="606"/>
    </location>
</feature>
<reference evidence="7 8" key="1">
    <citation type="journal article" date="2014" name="BMC Genomics">
        <title>Comparative genomics of the major fungal agents of human and animal Sporotrichosis: Sporothrix schenckii and Sporothrix brasiliensis.</title>
        <authorList>
            <person name="Teixeira M.M."/>
            <person name="de Almeida L.G."/>
            <person name="Kubitschek-Barreira P."/>
            <person name="Alves F.L."/>
            <person name="Kioshima E.S."/>
            <person name="Abadio A.K."/>
            <person name="Fernandes L."/>
            <person name="Derengowski L.S."/>
            <person name="Ferreira K.S."/>
            <person name="Souza R.C."/>
            <person name="Ruiz J.C."/>
            <person name="de Andrade N.C."/>
            <person name="Paes H.C."/>
            <person name="Nicola A.M."/>
            <person name="Albuquerque P."/>
            <person name="Gerber A.L."/>
            <person name="Martins V.P."/>
            <person name="Peconick L.D."/>
            <person name="Neto A.V."/>
            <person name="Chaucanez C.B."/>
            <person name="Silva P.A."/>
            <person name="Cunha O.L."/>
            <person name="de Oliveira F.F."/>
            <person name="dos Santos T.C."/>
            <person name="Barros A.L."/>
            <person name="Soares M.A."/>
            <person name="de Oliveira L.M."/>
            <person name="Marini M.M."/>
            <person name="Villalobos-Duno H."/>
            <person name="Cunha M.M."/>
            <person name="de Hoog S."/>
            <person name="da Silveira J.F."/>
            <person name="Henrissat B."/>
            <person name="Nino-Vega G.A."/>
            <person name="Cisalpino P.S."/>
            <person name="Mora-Montes H.M."/>
            <person name="Almeida S.R."/>
            <person name="Stajich J.E."/>
            <person name="Lopes-Bezerra L.M."/>
            <person name="Vasconcelos A.T."/>
            <person name="Felipe M.S."/>
        </authorList>
    </citation>
    <scope>NUCLEOTIDE SEQUENCE [LARGE SCALE GENOMIC DNA]</scope>
    <source>
        <strain evidence="7 8">1099-18</strain>
    </source>
</reference>
<comment type="caution">
    <text evidence="7">The sequence shown here is derived from an EMBL/GenBank/DDBJ whole genome shotgun (WGS) entry which is preliminary data.</text>
</comment>
<dbReference type="RefSeq" id="XP_016591748.1">
    <property type="nucleotide sequence ID" value="XM_016732525.1"/>
</dbReference>
<reference evidence="7 8" key="2">
    <citation type="journal article" date="2015" name="Eukaryot. Cell">
        <title>Asexual propagation of a virulent clone complex in a human and feline outbreak of sporotrichosis.</title>
        <authorList>
            <person name="Teixeira Mde M."/>
            <person name="Rodrigues A.M."/>
            <person name="Tsui C.K."/>
            <person name="de Almeida L.G."/>
            <person name="Van Diepeningen A.D."/>
            <person name="van den Ende B.G."/>
            <person name="Fernandes G.F."/>
            <person name="Kano R."/>
            <person name="Hamelin R.C."/>
            <person name="Lopes-Bezerra L.M."/>
            <person name="Vasconcelos A.T."/>
            <person name="de Hoog S."/>
            <person name="de Camargo Z.P."/>
            <person name="Felipe M.S."/>
        </authorList>
    </citation>
    <scope>NUCLEOTIDE SEQUENCE [LARGE SCALE GENOMIC DNA]</scope>
    <source>
        <strain evidence="7 8">1099-18</strain>
    </source>
</reference>
<dbReference type="InterPro" id="IPR000172">
    <property type="entry name" value="GMC_OxRdtase_N"/>
</dbReference>
<feature type="compositionally biased region" description="Polar residues" evidence="5">
    <location>
        <begin position="23"/>
        <end position="32"/>
    </location>
</feature>
<dbReference type="PANTHER" id="PTHR47470">
    <property type="entry name" value="CHOLESTEROL OXIDASE"/>
    <property type="match status" value="1"/>
</dbReference>
<protein>
    <recommendedName>
        <fullName evidence="6">Glucose-methanol-choline oxidoreductase N-terminal domain-containing protein</fullName>
    </recommendedName>
</protein>
<feature type="region of interest" description="Disordered" evidence="5">
    <location>
        <begin position="85"/>
        <end position="113"/>
    </location>
</feature>
<feature type="region of interest" description="Disordered" evidence="5">
    <location>
        <begin position="1"/>
        <end position="53"/>
    </location>
</feature>
<evidence type="ECO:0000256" key="5">
    <source>
        <dbReference type="SAM" id="MobiDB-lite"/>
    </source>
</evidence>
<feature type="compositionally biased region" description="Basic and acidic residues" evidence="5">
    <location>
        <begin position="906"/>
        <end position="923"/>
    </location>
</feature>
<feature type="compositionally biased region" description="Polar residues" evidence="5">
    <location>
        <begin position="896"/>
        <end position="905"/>
    </location>
</feature>
<feature type="region of interest" description="Disordered" evidence="5">
    <location>
        <begin position="242"/>
        <end position="279"/>
    </location>
</feature>
<feature type="compositionally biased region" description="Polar residues" evidence="5">
    <location>
        <begin position="39"/>
        <end position="51"/>
    </location>
</feature>
<accession>A0A0F2MHH1</accession>
<feature type="compositionally biased region" description="Polar residues" evidence="5">
    <location>
        <begin position="1"/>
        <end position="13"/>
    </location>
</feature>
<dbReference type="EMBL" id="AXCR01000001">
    <property type="protein sequence ID" value="KJR89072.1"/>
    <property type="molecule type" value="Genomic_DNA"/>
</dbReference>
<keyword evidence="2" id="KW-0285">Flavoprotein</keyword>
<keyword evidence="3" id="KW-0274">FAD</keyword>
<organism evidence="7 8">
    <name type="scientific">Sporothrix schenckii 1099-18</name>
    <dbReference type="NCBI Taxonomy" id="1397361"/>
    <lineage>
        <taxon>Eukaryota</taxon>
        <taxon>Fungi</taxon>
        <taxon>Dikarya</taxon>
        <taxon>Ascomycota</taxon>
        <taxon>Pezizomycotina</taxon>
        <taxon>Sordariomycetes</taxon>
        <taxon>Sordariomycetidae</taxon>
        <taxon>Ophiostomatales</taxon>
        <taxon>Ophiostomataceae</taxon>
        <taxon>Sporothrix</taxon>
    </lineage>
</organism>
<dbReference type="SUPFAM" id="SSF53474">
    <property type="entry name" value="alpha/beta-Hydrolases"/>
    <property type="match status" value="1"/>
</dbReference>
<feature type="compositionally biased region" description="Polar residues" evidence="5">
    <location>
        <begin position="85"/>
        <end position="103"/>
    </location>
</feature>
<dbReference type="GO" id="GO:0050660">
    <property type="term" value="F:flavin adenine dinucleotide binding"/>
    <property type="evidence" value="ECO:0007669"/>
    <property type="project" value="InterPro"/>
</dbReference>
<dbReference type="InterPro" id="IPR036188">
    <property type="entry name" value="FAD/NAD-bd_sf"/>
</dbReference>